<dbReference type="SUPFAM" id="SSF51182">
    <property type="entry name" value="RmlC-like cupins"/>
    <property type="match status" value="1"/>
</dbReference>
<dbReference type="OrthoDB" id="3782397at2"/>
<protein>
    <submittedName>
        <fullName evidence="2">Cupin domain-containing protein</fullName>
    </submittedName>
</protein>
<keyword evidence="3" id="KW-1185">Reference proteome</keyword>
<dbReference type="Gene3D" id="2.60.120.10">
    <property type="entry name" value="Jelly Rolls"/>
    <property type="match status" value="1"/>
</dbReference>
<evidence type="ECO:0000313" key="2">
    <source>
        <dbReference type="EMBL" id="RKQ18676.1"/>
    </source>
</evidence>
<evidence type="ECO:0000259" key="1">
    <source>
        <dbReference type="Pfam" id="PF07883"/>
    </source>
</evidence>
<dbReference type="Proteomes" id="UP000281813">
    <property type="component" value="Unassembled WGS sequence"/>
</dbReference>
<organism evidence="2 3">
    <name type="scientific">Oceanobacillus bengalensis</name>
    <dbReference type="NCBI Taxonomy" id="1435466"/>
    <lineage>
        <taxon>Bacteria</taxon>
        <taxon>Bacillati</taxon>
        <taxon>Bacillota</taxon>
        <taxon>Bacilli</taxon>
        <taxon>Bacillales</taxon>
        <taxon>Bacillaceae</taxon>
        <taxon>Oceanobacillus</taxon>
    </lineage>
</organism>
<dbReference type="InterPro" id="IPR014710">
    <property type="entry name" value="RmlC-like_jellyroll"/>
</dbReference>
<dbReference type="InterPro" id="IPR011051">
    <property type="entry name" value="RmlC_Cupin_sf"/>
</dbReference>
<accession>A0A494Z834</accession>
<gene>
    <name evidence="2" type="ORF">D8M05_00765</name>
</gene>
<sequence>MKIYTFANTSGKKITHFNSNFIMTKILNSDREMHIGCLYIDRDGVVGYHKAIAPQLFLVVEGEGEVRGKEDVYVKVKKGDAVFWEKDEWHETLTNFGLTAMVIEGDGLDPSRFMTSKEDD</sequence>
<dbReference type="RefSeq" id="WP_121127648.1">
    <property type="nucleotide sequence ID" value="NZ_JBHUFK010000020.1"/>
</dbReference>
<proteinExistence type="predicted"/>
<dbReference type="InterPro" id="IPR013096">
    <property type="entry name" value="Cupin_2"/>
</dbReference>
<name>A0A494Z834_9BACI</name>
<dbReference type="EMBL" id="RBZO01000001">
    <property type="protein sequence ID" value="RKQ18676.1"/>
    <property type="molecule type" value="Genomic_DNA"/>
</dbReference>
<reference evidence="2 3" key="1">
    <citation type="journal article" date="2015" name="Antonie Van Leeuwenhoek">
        <title>Oceanobacillus bengalensis sp. nov., a bacterium isolated from seawater of the Bay of Bengal.</title>
        <authorList>
            <person name="Yongchang O."/>
            <person name="Xiang W."/>
            <person name="Wang G."/>
        </authorList>
    </citation>
    <scope>NUCLEOTIDE SEQUENCE [LARGE SCALE GENOMIC DNA]</scope>
    <source>
        <strain evidence="2 3">MCCC 1K00260</strain>
    </source>
</reference>
<evidence type="ECO:0000313" key="3">
    <source>
        <dbReference type="Proteomes" id="UP000281813"/>
    </source>
</evidence>
<comment type="caution">
    <text evidence="2">The sequence shown here is derived from an EMBL/GenBank/DDBJ whole genome shotgun (WGS) entry which is preliminary data.</text>
</comment>
<dbReference type="AlphaFoldDB" id="A0A494Z834"/>
<feature type="domain" description="Cupin type-2" evidence="1">
    <location>
        <begin position="49"/>
        <end position="92"/>
    </location>
</feature>
<dbReference type="Pfam" id="PF07883">
    <property type="entry name" value="Cupin_2"/>
    <property type="match status" value="1"/>
</dbReference>